<proteinExistence type="predicted"/>
<organism evidence="1 2">
    <name type="scientific">Bifidobacterium cebidarum</name>
    <dbReference type="NCBI Taxonomy" id="2650773"/>
    <lineage>
        <taxon>Bacteria</taxon>
        <taxon>Bacillati</taxon>
        <taxon>Actinomycetota</taxon>
        <taxon>Actinomycetes</taxon>
        <taxon>Bifidobacteriales</taxon>
        <taxon>Bifidobacteriaceae</taxon>
        <taxon>Bifidobacterium</taxon>
    </lineage>
</organism>
<sequence>MANSSHAHNRHRCNAFARRLLPLERRSRLMPILALLALLALLAGAVIISSVTKQHVQLDDGTVWVTSLNHQKAARFNVKNQEADAGIASAAPQFDIAQHNGNTILTEPGQATSIKASTVGTDAQTNVKANTTALTGGDTLAFINQNTGNVWTGRANQLDALSPTTTAPQMKLGSGGRIAVTHNGDSLRVSAIRWHDSHAAGFRFLHHAGTRLPFRRATTSSR</sequence>
<keyword evidence="2" id="KW-1185">Reference proteome</keyword>
<dbReference type="EMBL" id="WBVS01000008">
    <property type="protein sequence ID" value="KAB7787347.1"/>
    <property type="molecule type" value="Genomic_DNA"/>
</dbReference>
<evidence type="ECO:0000313" key="2">
    <source>
        <dbReference type="Proteomes" id="UP000468413"/>
    </source>
</evidence>
<gene>
    <name evidence="1" type="ORF">F7D08_1522</name>
</gene>
<reference evidence="1 2" key="1">
    <citation type="submission" date="2019-09" db="EMBL/GenBank/DDBJ databases">
        <title>Characterization of the phylogenetic diversity of two novel species belonging to the genus Bifidobacterium: Bifidobacterium cebidarum sp. nov. and Bifidobacterium leontopitheci sp. nov.</title>
        <authorList>
            <person name="Lugli G.A."/>
            <person name="Duranti S."/>
            <person name="Milani C."/>
            <person name="Turroni F."/>
            <person name="Ventura M."/>
        </authorList>
    </citation>
    <scope>NUCLEOTIDE SEQUENCE [LARGE SCALE GENOMIC DNA]</scope>
    <source>
        <strain evidence="1 2">LMG 31469</strain>
    </source>
</reference>
<protein>
    <submittedName>
        <fullName evidence="1">ATPase AAA</fullName>
    </submittedName>
</protein>
<comment type="caution">
    <text evidence="1">The sequence shown here is derived from an EMBL/GenBank/DDBJ whole genome shotgun (WGS) entry which is preliminary data.</text>
</comment>
<dbReference type="Proteomes" id="UP000468413">
    <property type="component" value="Unassembled WGS sequence"/>
</dbReference>
<accession>A0A6I1GMR3</accession>
<evidence type="ECO:0000313" key="1">
    <source>
        <dbReference type="EMBL" id="KAB7787347.1"/>
    </source>
</evidence>
<dbReference type="AlphaFoldDB" id="A0A6I1GMR3"/>
<name>A0A6I1GMR3_9BIFI</name>